<dbReference type="RefSeq" id="WP_138403544.1">
    <property type="nucleotide sequence ID" value="NZ_JACCEL010000026.1"/>
</dbReference>
<dbReference type="SUPFAM" id="SSF52794">
    <property type="entry name" value="PTS system IIB component-like"/>
    <property type="match status" value="1"/>
</dbReference>
<evidence type="ECO:0000313" key="12">
    <source>
        <dbReference type="Proteomes" id="UP000823401"/>
    </source>
</evidence>
<keyword evidence="3 10" id="KW-0762">Sugar transport</keyword>
<protein>
    <submittedName>
        <fullName evidence="10">PTS sugar transporter subunit IIB</fullName>
    </submittedName>
</protein>
<dbReference type="Proteomes" id="UP000306420">
    <property type="component" value="Unassembled WGS sequence"/>
</dbReference>
<evidence type="ECO:0000259" key="8">
    <source>
        <dbReference type="PROSITE" id="PS51100"/>
    </source>
</evidence>
<dbReference type="PANTHER" id="PTHR34581:SF2">
    <property type="entry name" value="PTS SYSTEM N,N'-DIACETYLCHITOBIOSE-SPECIFIC EIIB COMPONENT"/>
    <property type="match status" value="1"/>
</dbReference>
<comment type="caution">
    <text evidence="10">The sequence shown here is derived from an EMBL/GenBank/DDBJ whole genome shotgun (WGS) entry which is preliminary data.</text>
</comment>
<dbReference type="Gene3D" id="3.40.50.2300">
    <property type="match status" value="1"/>
</dbReference>
<feature type="modified residue" description="Phosphocysteine; by EIIA" evidence="7">
    <location>
        <position position="7"/>
    </location>
</feature>
<name>A0A5R9EGJ6_9LACT</name>
<dbReference type="AlphaFoldDB" id="A0A5R9EGJ6"/>
<proteinExistence type="predicted"/>
<evidence type="ECO:0000256" key="5">
    <source>
        <dbReference type="ARBA" id="ARBA00022683"/>
    </source>
</evidence>
<dbReference type="InterPro" id="IPR003501">
    <property type="entry name" value="PTS_EIIB_2/3"/>
</dbReference>
<organism evidence="10 11">
    <name type="scientific">Ruoffia tabacinasalis</name>
    <dbReference type="NCBI Taxonomy" id="87458"/>
    <lineage>
        <taxon>Bacteria</taxon>
        <taxon>Bacillati</taxon>
        <taxon>Bacillota</taxon>
        <taxon>Bacilli</taxon>
        <taxon>Lactobacillales</taxon>
        <taxon>Aerococcaceae</taxon>
        <taxon>Ruoffia</taxon>
    </lineage>
</organism>
<keyword evidence="6" id="KW-0418">Kinase</keyword>
<evidence type="ECO:0000313" key="10">
    <source>
        <dbReference type="EMBL" id="TLQ49262.1"/>
    </source>
</evidence>
<keyword evidence="12" id="KW-1185">Reference proteome</keyword>
<dbReference type="InterPro" id="IPR036095">
    <property type="entry name" value="PTS_EIIB-like_sf"/>
</dbReference>
<evidence type="ECO:0000256" key="7">
    <source>
        <dbReference type="PROSITE-ProRule" id="PRU00423"/>
    </source>
</evidence>
<evidence type="ECO:0000256" key="3">
    <source>
        <dbReference type="ARBA" id="ARBA00022597"/>
    </source>
</evidence>
<sequence>MKILLVCAGGMSSAIAAKSLKEAAQKDGLDFEVNEISTSAFSDEVGREYDLALVAPQVRHRFDTFKADADKANVPILLIAPKGYSPIGGKFLLEQIKKEASDLFN</sequence>
<dbReference type="InterPro" id="IPR051819">
    <property type="entry name" value="PTS_sugar-specific_EIIB"/>
</dbReference>
<reference evidence="9 12" key="2">
    <citation type="submission" date="2020-07" db="EMBL/GenBank/DDBJ databases">
        <title>Facklamia lactis sp. nov., isolated from raw milk.</title>
        <authorList>
            <person name="Doll E.V."/>
            <person name="Huptas C."/>
            <person name="Staib L."/>
            <person name="Wenning M."/>
            <person name="Scherer S."/>
        </authorList>
    </citation>
    <scope>NUCLEOTIDE SEQUENCE [LARGE SCALE GENOMIC DNA]</scope>
    <source>
        <strain evidence="9 12">DSM 104272</strain>
    </source>
</reference>
<evidence type="ECO:0000256" key="4">
    <source>
        <dbReference type="ARBA" id="ARBA00022679"/>
    </source>
</evidence>
<keyword evidence="5" id="KW-0598">Phosphotransferase system</keyword>
<keyword evidence="1" id="KW-0813">Transport</keyword>
<gene>
    <name evidence="10" type="ORF">FEZ33_01110</name>
    <name evidence="9" type="ORF">HYQ42_09580</name>
</gene>
<dbReference type="Pfam" id="PF02302">
    <property type="entry name" value="PTS_IIB"/>
    <property type="match status" value="1"/>
</dbReference>
<dbReference type="GO" id="GO:0016301">
    <property type="term" value="F:kinase activity"/>
    <property type="evidence" value="ECO:0007669"/>
    <property type="project" value="UniProtKB-KW"/>
</dbReference>
<evidence type="ECO:0000256" key="1">
    <source>
        <dbReference type="ARBA" id="ARBA00022448"/>
    </source>
</evidence>
<reference evidence="10 11" key="1">
    <citation type="submission" date="2019-05" db="EMBL/GenBank/DDBJ databases">
        <title>The metagenome of a microbial culture collection derived from dairy environment covers the genomic content of the human microbiome.</title>
        <authorList>
            <person name="Roder T."/>
            <person name="Wuthrich D."/>
            <person name="Sattari Z."/>
            <person name="Von Ah U."/>
            <person name="Bar C."/>
            <person name="Ronchi F."/>
            <person name="Macpherson A.J."/>
            <person name="Ganal-Vonarburg S.C."/>
            <person name="Bruggmann R."/>
            <person name="Vergeres G."/>
        </authorList>
    </citation>
    <scope>NUCLEOTIDE SEQUENCE [LARGE SCALE GENOMIC DNA]</scope>
    <source>
        <strain evidence="10 11">FAM 24227</strain>
    </source>
</reference>
<dbReference type="CDD" id="cd05564">
    <property type="entry name" value="PTS_IIB_chitobiose_lichenan"/>
    <property type="match status" value="1"/>
</dbReference>
<dbReference type="PANTHER" id="PTHR34581">
    <property type="entry name" value="PTS SYSTEM N,N'-DIACETYLCHITOBIOSE-SPECIFIC EIIB COMPONENT"/>
    <property type="match status" value="1"/>
</dbReference>
<dbReference type="GO" id="GO:0008982">
    <property type="term" value="F:protein-N(PI)-phosphohistidine-sugar phosphotransferase activity"/>
    <property type="evidence" value="ECO:0007669"/>
    <property type="project" value="InterPro"/>
</dbReference>
<dbReference type="EMBL" id="JACCEL010000026">
    <property type="protein sequence ID" value="MBG9979037.1"/>
    <property type="molecule type" value="Genomic_DNA"/>
</dbReference>
<dbReference type="OrthoDB" id="9808134at2"/>
<dbReference type="EMBL" id="VBSP01000002">
    <property type="protein sequence ID" value="TLQ49262.1"/>
    <property type="molecule type" value="Genomic_DNA"/>
</dbReference>
<feature type="domain" description="PTS EIIB type-3" evidence="8">
    <location>
        <begin position="1"/>
        <end position="105"/>
    </location>
</feature>
<dbReference type="Proteomes" id="UP000823401">
    <property type="component" value="Unassembled WGS sequence"/>
</dbReference>
<dbReference type="InterPro" id="IPR013012">
    <property type="entry name" value="PTS_EIIB_3"/>
</dbReference>
<evidence type="ECO:0000256" key="6">
    <source>
        <dbReference type="ARBA" id="ARBA00022777"/>
    </source>
</evidence>
<dbReference type="PROSITE" id="PS51100">
    <property type="entry name" value="PTS_EIIB_TYPE_3"/>
    <property type="match status" value="1"/>
</dbReference>
<keyword evidence="2" id="KW-0597">Phosphoprotein</keyword>
<evidence type="ECO:0000256" key="2">
    <source>
        <dbReference type="ARBA" id="ARBA00022553"/>
    </source>
</evidence>
<evidence type="ECO:0000313" key="9">
    <source>
        <dbReference type="EMBL" id="MBG9979037.1"/>
    </source>
</evidence>
<dbReference type="GO" id="GO:0009401">
    <property type="term" value="P:phosphoenolpyruvate-dependent sugar phosphotransferase system"/>
    <property type="evidence" value="ECO:0007669"/>
    <property type="project" value="UniProtKB-KW"/>
</dbReference>
<keyword evidence="4" id="KW-0808">Transferase</keyword>
<accession>A0A5R9EGJ6</accession>
<evidence type="ECO:0000313" key="11">
    <source>
        <dbReference type="Proteomes" id="UP000306420"/>
    </source>
</evidence>